<sequence>MLKINENIRILRKDNNLTQEKLASYLNLSAVSVSKWESGETCPDISLIPELAYIFKVSIDELMGYDYTKKELEILDIMDKYQKIDNHLKYNGECKLINDAYRKYPNDLRIINLYMFDKAGGYADNDPKVLIKHSVELLHLSNKIKEESKDLKLVIDAITLAAKIYLATNQKEKSIELIHGLPSLYHTSNQRLEQLFDKNTKAYMDVLNENLKEVSSLFGDKLIKSIYYDLNLTNTEKKTKIESLLKWLCIESKNYIGVAEIYNQIYNRAMHYKML</sequence>
<feature type="domain" description="HTH cro/C1-type" evidence="2">
    <location>
        <begin position="8"/>
        <end position="62"/>
    </location>
</feature>
<dbReference type="Proteomes" id="UP000290909">
    <property type="component" value="Chromosome"/>
</dbReference>
<dbReference type="EMBL" id="LR215050">
    <property type="protein sequence ID" value="VEU82134.1"/>
    <property type="molecule type" value="Genomic_DNA"/>
</dbReference>
<dbReference type="InterPro" id="IPR001387">
    <property type="entry name" value="Cro/C1-type_HTH"/>
</dbReference>
<dbReference type="SUPFAM" id="SSF47413">
    <property type="entry name" value="lambda repressor-like DNA-binding domains"/>
    <property type="match status" value="1"/>
</dbReference>
<dbReference type="PANTHER" id="PTHR46558:SF11">
    <property type="entry name" value="HTH-TYPE TRANSCRIPTIONAL REGULATOR XRE"/>
    <property type="match status" value="1"/>
</dbReference>
<reference evidence="3 4" key="1">
    <citation type="submission" date="2019-01" db="EMBL/GenBank/DDBJ databases">
        <authorList>
            <consortium name="Pathogen Informatics"/>
        </authorList>
    </citation>
    <scope>NUCLEOTIDE SEQUENCE [LARGE SCALE GENOMIC DNA]</scope>
    <source>
        <strain evidence="3 4">NCTC10172</strain>
    </source>
</reference>
<proteinExistence type="predicted"/>
<keyword evidence="4" id="KW-1185">Reference proteome</keyword>
<dbReference type="PANTHER" id="PTHR46558">
    <property type="entry name" value="TRACRIPTIONAL REGULATORY PROTEIN-RELATED-RELATED"/>
    <property type="match status" value="1"/>
</dbReference>
<keyword evidence="1" id="KW-0238">DNA-binding</keyword>
<dbReference type="PROSITE" id="PS50943">
    <property type="entry name" value="HTH_CROC1"/>
    <property type="match status" value="1"/>
</dbReference>
<evidence type="ECO:0000313" key="3">
    <source>
        <dbReference type="EMBL" id="VEU82134.1"/>
    </source>
</evidence>
<dbReference type="SMART" id="SM00530">
    <property type="entry name" value="HTH_XRE"/>
    <property type="match status" value="1"/>
</dbReference>
<gene>
    <name evidence="3" type="ORF">NCTC10172_00141</name>
</gene>
<dbReference type="Gene3D" id="1.10.260.40">
    <property type="entry name" value="lambda repressor-like DNA-binding domains"/>
    <property type="match status" value="1"/>
</dbReference>
<dbReference type="Pfam" id="PF01381">
    <property type="entry name" value="HTH_3"/>
    <property type="match status" value="1"/>
</dbReference>
<dbReference type="AlphaFoldDB" id="A0A449BI52"/>
<evidence type="ECO:0000313" key="4">
    <source>
        <dbReference type="Proteomes" id="UP000290909"/>
    </source>
</evidence>
<organism evidence="3 4">
    <name type="scientific">Acholeplasma hippikon</name>
    <dbReference type="NCBI Taxonomy" id="264636"/>
    <lineage>
        <taxon>Bacteria</taxon>
        <taxon>Bacillati</taxon>
        <taxon>Mycoplasmatota</taxon>
        <taxon>Mollicutes</taxon>
        <taxon>Acholeplasmatales</taxon>
        <taxon>Acholeplasmataceae</taxon>
        <taxon>Acholeplasma</taxon>
    </lineage>
</organism>
<evidence type="ECO:0000256" key="1">
    <source>
        <dbReference type="ARBA" id="ARBA00023125"/>
    </source>
</evidence>
<dbReference type="STRING" id="1408416.GCA_000702765_00696"/>
<accession>A0A449BI52</accession>
<dbReference type="RefSeq" id="WP_035368997.1">
    <property type="nucleotide sequence ID" value="NZ_LR215050.1"/>
</dbReference>
<dbReference type="CDD" id="cd00093">
    <property type="entry name" value="HTH_XRE"/>
    <property type="match status" value="1"/>
</dbReference>
<dbReference type="KEGG" id="ahk:NCTC10172_00141"/>
<name>A0A449BI52_9MOLU</name>
<dbReference type="GO" id="GO:0003677">
    <property type="term" value="F:DNA binding"/>
    <property type="evidence" value="ECO:0007669"/>
    <property type="project" value="UniProtKB-KW"/>
</dbReference>
<protein>
    <submittedName>
        <fullName evidence="3">Transcriptional repressor DicA</fullName>
    </submittedName>
</protein>
<evidence type="ECO:0000259" key="2">
    <source>
        <dbReference type="PROSITE" id="PS50943"/>
    </source>
</evidence>
<dbReference type="InterPro" id="IPR010982">
    <property type="entry name" value="Lambda_DNA-bd_dom_sf"/>
</dbReference>